<dbReference type="OrthoDB" id="112777at2"/>
<dbReference type="eggNOG" id="COG0451">
    <property type="taxonomic scope" value="Bacteria"/>
</dbReference>
<feature type="domain" description="3-beta hydroxysteroid dehydrogenase/isomerase" evidence="1">
    <location>
        <begin position="3"/>
        <end position="77"/>
    </location>
</feature>
<dbReference type="GO" id="GO:0006694">
    <property type="term" value="P:steroid biosynthetic process"/>
    <property type="evidence" value="ECO:0007669"/>
    <property type="project" value="InterPro"/>
</dbReference>
<dbReference type="RefSeq" id="WP_007062532.1">
    <property type="nucleotide sequence ID" value="NZ_ACVI01000071.1"/>
</dbReference>
<evidence type="ECO:0000313" key="3">
    <source>
        <dbReference type="Proteomes" id="UP000004198"/>
    </source>
</evidence>
<organism evidence="2 3">
    <name type="scientific">Clostridium carboxidivorans P7</name>
    <dbReference type="NCBI Taxonomy" id="536227"/>
    <lineage>
        <taxon>Bacteria</taxon>
        <taxon>Bacillati</taxon>
        <taxon>Bacillota</taxon>
        <taxon>Clostridia</taxon>
        <taxon>Eubacteriales</taxon>
        <taxon>Clostridiaceae</taxon>
        <taxon>Clostridium</taxon>
    </lineage>
</organism>
<dbReference type="Gene3D" id="3.40.50.720">
    <property type="entry name" value="NAD(P)-binding Rossmann-like Domain"/>
    <property type="match status" value="1"/>
</dbReference>
<dbReference type="AlphaFoldDB" id="C6PXY0"/>
<accession>C6PXY0</accession>
<proteinExistence type="predicted"/>
<comment type="caution">
    <text evidence="2">The sequence shown here is derived from an EMBL/GenBank/DDBJ whole genome shotgun (WGS) entry which is preliminary data.</text>
</comment>
<keyword evidence="3" id="KW-1185">Reference proteome</keyword>
<dbReference type="Proteomes" id="UP000004198">
    <property type="component" value="Unassembled WGS sequence"/>
</dbReference>
<dbReference type="SUPFAM" id="SSF51735">
    <property type="entry name" value="NAD(P)-binding Rossmann-fold domains"/>
    <property type="match status" value="1"/>
</dbReference>
<evidence type="ECO:0000259" key="1">
    <source>
        <dbReference type="Pfam" id="PF01073"/>
    </source>
</evidence>
<dbReference type="Pfam" id="PF01073">
    <property type="entry name" value="3Beta_HSD"/>
    <property type="match status" value="1"/>
</dbReference>
<evidence type="ECO:0000313" key="2">
    <source>
        <dbReference type="EMBL" id="EET85918.1"/>
    </source>
</evidence>
<dbReference type="InterPro" id="IPR036291">
    <property type="entry name" value="NAD(P)-bd_dom_sf"/>
</dbReference>
<name>C6PXY0_9CLOT</name>
<dbReference type="InterPro" id="IPR002225">
    <property type="entry name" value="3Beta_OHSteriod_DH/Estase"/>
</dbReference>
<gene>
    <name evidence="2" type="ORF">CcarbDRAFT_3647</name>
</gene>
<reference evidence="2 3" key="1">
    <citation type="submission" date="2009-06" db="EMBL/GenBank/DDBJ databases">
        <title>The draft genome of Clostridium carboxidivorans P7.</title>
        <authorList>
            <consortium name="US DOE Joint Genome Institute (JGI-PGF)"/>
            <person name="Lucas S."/>
            <person name="Copeland A."/>
            <person name="Lapidus A."/>
            <person name="Glavina del Rio T."/>
            <person name="Tice H."/>
            <person name="Bruce D."/>
            <person name="Goodwin L."/>
            <person name="Pitluck S."/>
            <person name="Larimer F."/>
            <person name="Land M.L."/>
            <person name="Hauser L."/>
            <person name="Hemme C.L."/>
        </authorList>
    </citation>
    <scope>NUCLEOTIDE SEQUENCE [LARGE SCALE GENOMIC DNA]</scope>
    <source>
        <strain evidence="2 3">P7</strain>
    </source>
</reference>
<dbReference type="GO" id="GO:0016616">
    <property type="term" value="F:oxidoreductase activity, acting on the CH-OH group of donors, NAD or NADP as acceptor"/>
    <property type="evidence" value="ECO:0007669"/>
    <property type="project" value="InterPro"/>
</dbReference>
<dbReference type="EMBL" id="ACVI01000071">
    <property type="protein sequence ID" value="EET85918.1"/>
    <property type="molecule type" value="Genomic_DNA"/>
</dbReference>
<sequence length="88" mass="10165">MLLIIGITGHSGRYFLQELIKNKYEENIRCIVRETSDTSMLDSSGLKIEKVVGDIREKKFIDRCMKGVDIVVHIVNIRYTLQIIKTSH</sequence>
<protein>
    <submittedName>
        <fullName evidence="2">Nucleoside-diphosphate-sugar epimerases-like protein</fullName>
    </submittedName>
</protein>